<evidence type="ECO:0000313" key="7">
    <source>
        <dbReference type="EMBL" id="MDG0865801.1"/>
    </source>
</evidence>
<accession>A0AAJ5ZJT8</accession>
<dbReference type="SUPFAM" id="SSF55781">
    <property type="entry name" value="GAF domain-like"/>
    <property type="match status" value="1"/>
</dbReference>
<dbReference type="Proteomes" id="UP001321249">
    <property type="component" value="Unassembled WGS sequence"/>
</dbReference>
<dbReference type="InterPro" id="IPR029016">
    <property type="entry name" value="GAF-like_dom_sf"/>
</dbReference>
<reference evidence="8" key="2">
    <citation type="journal article" date="2023" name="Nat. Commun.">
        <title>Cultivation of marine bacteria of the SAR202 clade.</title>
        <authorList>
            <person name="Lim Y."/>
            <person name="Seo J.H."/>
            <person name="Giovannoni S.J."/>
            <person name="Kang I."/>
            <person name="Cho J.C."/>
        </authorList>
    </citation>
    <scope>NUCLEOTIDE SEQUENCE</scope>
    <source>
        <strain evidence="8">JH1073</strain>
    </source>
</reference>
<evidence type="ECO:0000313" key="10">
    <source>
        <dbReference type="Proteomes" id="UP001321249"/>
    </source>
</evidence>
<dbReference type="InterPro" id="IPR003018">
    <property type="entry name" value="GAF"/>
</dbReference>
<dbReference type="GO" id="GO:0000155">
    <property type="term" value="F:phosphorelay sensor kinase activity"/>
    <property type="evidence" value="ECO:0007669"/>
    <property type="project" value="InterPro"/>
</dbReference>
<dbReference type="EMBL" id="WMBE01000001">
    <property type="protein sequence ID" value="MDG0865801.1"/>
    <property type="molecule type" value="Genomic_DNA"/>
</dbReference>
<dbReference type="SMART" id="SM00388">
    <property type="entry name" value="HisKA"/>
    <property type="match status" value="1"/>
</dbReference>
<dbReference type="PANTHER" id="PTHR43711:SF31">
    <property type="entry name" value="HISTIDINE KINASE"/>
    <property type="match status" value="1"/>
</dbReference>
<evidence type="ECO:0000259" key="6">
    <source>
        <dbReference type="PROSITE" id="PS50109"/>
    </source>
</evidence>
<dbReference type="SUPFAM" id="SSF47384">
    <property type="entry name" value="Homodimeric domain of signal transducing histidine kinase"/>
    <property type="match status" value="1"/>
</dbReference>
<name>A0AAJ5ZJT8_9CHLR</name>
<dbReference type="InterPro" id="IPR036890">
    <property type="entry name" value="HATPase_C_sf"/>
</dbReference>
<dbReference type="EMBL" id="CP046147">
    <property type="protein sequence ID" value="WFG39468.1"/>
    <property type="molecule type" value="Genomic_DNA"/>
</dbReference>
<dbReference type="InterPro" id="IPR003594">
    <property type="entry name" value="HATPase_dom"/>
</dbReference>
<evidence type="ECO:0000256" key="3">
    <source>
        <dbReference type="ARBA" id="ARBA00022679"/>
    </source>
</evidence>
<dbReference type="Gene3D" id="3.30.450.40">
    <property type="match status" value="1"/>
</dbReference>
<keyword evidence="4" id="KW-0418">Kinase</keyword>
<dbReference type="Gene3D" id="3.30.565.10">
    <property type="entry name" value="Histidine kinase-like ATPase, C-terminal domain"/>
    <property type="match status" value="1"/>
</dbReference>
<keyword evidence="5" id="KW-0902">Two-component regulatory system</keyword>
<protein>
    <recommendedName>
        <fullName evidence="2">histidine kinase</fullName>
        <ecNumber evidence="2">2.7.13.3</ecNumber>
    </recommendedName>
</protein>
<evidence type="ECO:0000256" key="2">
    <source>
        <dbReference type="ARBA" id="ARBA00012438"/>
    </source>
</evidence>
<dbReference type="Proteomes" id="UP001219901">
    <property type="component" value="Chromosome"/>
</dbReference>
<gene>
    <name evidence="7" type="ORF">GKO46_01775</name>
    <name evidence="8" type="ORF">GKO48_07495</name>
</gene>
<dbReference type="CDD" id="cd00082">
    <property type="entry name" value="HisKA"/>
    <property type="match status" value="1"/>
</dbReference>
<evidence type="ECO:0000313" key="9">
    <source>
        <dbReference type="Proteomes" id="UP001219901"/>
    </source>
</evidence>
<dbReference type="Gene3D" id="1.10.287.130">
    <property type="match status" value="1"/>
</dbReference>
<keyword evidence="9" id="KW-1185">Reference proteome</keyword>
<sequence>MQTLIPVERMVLSWGDEEELCIVNRHTWGGLSAPWDSEGEYIVPIQSFTDFSDAEDGAIGWGAHLFGDLSAREIERRTIKAGYHSAMFAPLRAGDATGGVISVVTSEPDAYTKKHLRVLETIASQISGAIHASELYDKAVLWTEEREQRIVLEAQKQELERISQIKSQIITTVSHELKTPLTSMAAFIDILSRNREGNLIQRQLDQLEVLRRNGSHLHLLINDLLDHSKVESGTYELLEMNFDGYSMLRSLGESFEPLVKQANQFIEVDLPDGEVTITADQSRISQTISNMLSNATKYAGEGATIRLESHASDSMFSVTVSDDGIGMDSEAVENAFDLYFRGGKSNNSSCIRLGTGTQYRQNHHQHASGRDLLEQ</sequence>
<organism evidence="8 9">
    <name type="scientific">Candidatus Lucifugimonas marina</name>
    <dbReference type="NCBI Taxonomy" id="3038979"/>
    <lineage>
        <taxon>Bacteria</taxon>
        <taxon>Bacillati</taxon>
        <taxon>Chloroflexota</taxon>
        <taxon>Dehalococcoidia</taxon>
        <taxon>SAR202 cluster</taxon>
        <taxon>Candidatus Lucifugimonadales</taxon>
        <taxon>Candidatus Lucifugimonadaceae</taxon>
        <taxon>Candidatus Lucifugimonas</taxon>
    </lineage>
</organism>
<dbReference type="InterPro" id="IPR036097">
    <property type="entry name" value="HisK_dim/P_sf"/>
</dbReference>
<reference evidence="9 10" key="1">
    <citation type="submission" date="2019-11" db="EMBL/GenBank/DDBJ databases">
        <authorList>
            <person name="Cho J.-C."/>
        </authorList>
    </citation>
    <scope>NUCLEOTIDE SEQUENCE [LARGE SCALE GENOMIC DNA]</scope>
    <source>
        <strain evidence="8 9">JH1073</strain>
        <strain evidence="7 10">JH702</strain>
    </source>
</reference>
<evidence type="ECO:0000256" key="5">
    <source>
        <dbReference type="ARBA" id="ARBA00023012"/>
    </source>
</evidence>
<dbReference type="InterPro" id="IPR003661">
    <property type="entry name" value="HisK_dim/P_dom"/>
</dbReference>
<dbReference type="Pfam" id="PF02518">
    <property type="entry name" value="HATPase_c"/>
    <property type="match status" value="1"/>
</dbReference>
<proteinExistence type="predicted"/>
<dbReference type="RefSeq" id="WP_342835752.1">
    <property type="nucleotide sequence ID" value="NZ_CP046146.1"/>
</dbReference>
<feature type="domain" description="Histidine kinase" evidence="6">
    <location>
        <begin position="172"/>
        <end position="375"/>
    </location>
</feature>
<dbReference type="InterPro" id="IPR005467">
    <property type="entry name" value="His_kinase_dom"/>
</dbReference>
<evidence type="ECO:0000256" key="4">
    <source>
        <dbReference type="ARBA" id="ARBA00022777"/>
    </source>
</evidence>
<dbReference type="Pfam" id="PF00512">
    <property type="entry name" value="HisKA"/>
    <property type="match status" value="1"/>
</dbReference>
<reference evidence="9" key="3">
    <citation type="submission" date="2023-06" db="EMBL/GenBank/DDBJ databases">
        <title>Pangenomics reveal diversification of enzyme families and niche specialization in globally abundant SAR202 bacteria.</title>
        <authorList>
            <person name="Saw J.H.W."/>
        </authorList>
    </citation>
    <scope>NUCLEOTIDE SEQUENCE [LARGE SCALE GENOMIC DNA]</scope>
    <source>
        <strain evidence="9">JH1073</strain>
    </source>
</reference>
<dbReference type="AlphaFoldDB" id="A0AAJ5ZJT8"/>
<dbReference type="PROSITE" id="PS50109">
    <property type="entry name" value="HIS_KIN"/>
    <property type="match status" value="1"/>
</dbReference>
<comment type="catalytic activity">
    <reaction evidence="1">
        <text>ATP + protein L-histidine = ADP + protein N-phospho-L-histidine.</text>
        <dbReference type="EC" id="2.7.13.3"/>
    </reaction>
</comment>
<dbReference type="PANTHER" id="PTHR43711">
    <property type="entry name" value="TWO-COMPONENT HISTIDINE KINASE"/>
    <property type="match status" value="1"/>
</dbReference>
<dbReference type="SUPFAM" id="SSF55874">
    <property type="entry name" value="ATPase domain of HSP90 chaperone/DNA topoisomerase II/histidine kinase"/>
    <property type="match status" value="1"/>
</dbReference>
<evidence type="ECO:0000313" key="8">
    <source>
        <dbReference type="EMBL" id="WFG39468.1"/>
    </source>
</evidence>
<dbReference type="EC" id="2.7.13.3" evidence="2"/>
<dbReference type="Pfam" id="PF13185">
    <property type="entry name" value="GAF_2"/>
    <property type="match status" value="1"/>
</dbReference>
<dbReference type="InterPro" id="IPR050736">
    <property type="entry name" value="Sensor_HK_Regulatory"/>
</dbReference>
<evidence type="ECO:0000256" key="1">
    <source>
        <dbReference type="ARBA" id="ARBA00000085"/>
    </source>
</evidence>
<keyword evidence="3" id="KW-0808">Transferase</keyword>